<dbReference type="AlphaFoldDB" id="A0A0R1UYB3"/>
<dbReference type="OrthoDB" id="2307551at2"/>
<dbReference type="PANTHER" id="PTHR33734">
    <property type="entry name" value="LYSM DOMAIN-CONTAINING GPI-ANCHORED PROTEIN 2"/>
    <property type="match status" value="1"/>
</dbReference>
<evidence type="ECO:0000313" key="5">
    <source>
        <dbReference type="Proteomes" id="UP000051166"/>
    </source>
</evidence>
<gene>
    <name evidence="4" type="ORF">FD50_GL001298</name>
</gene>
<protein>
    <recommendedName>
        <fullName evidence="3">LysM domain-containing protein</fullName>
    </recommendedName>
</protein>
<feature type="transmembrane region" description="Helical" evidence="2">
    <location>
        <begin position="12"/>
        <end position="31"/>
    </location>
</feature>
<dbReference type="GeneID" id="98308609"/>
<dbReference type="STRING" id="1423801.FD50_GL001298"/>
<evidence type="ECO:0000259" key="3">
    <source>
        <dbReference type="PROSITE" id="PS51782"/>
    </source>
</evidence>
<dbReference type="RefSeq" id="WP_056961148.1">
    <property type="nucleotide sequence ID" value="NZ_AZFQ01000050.1"/>
</dbReference>
<feature type="domain" description="LysM" evidence="3">
    <location>
        <begin position="111"/>
        <end position="154"/>
    </location>
</feature>
<dbReference type="InterPro" id="IPR036779">
    <property type="entry name" value="LysM_dom_sf"/>
</dbReference>
<dbReference type="PATRIC" id="fig|1423801.4.peg.1328"/>
<dbReference type="Gene3D" id="3.10.350.10">
    <property type="entry name" value="LysM domain"/>
    <property type="match status" value="1"/>
</dbReference>
<name>A0A0R1UYB3_9LACO</name>
<keyword evidence="2" id="KW-0812">Transmembrane</keyword>
<dbReference type="PANTHER" id="PTHR33734:SF22">
    <property type="entry name" value="MEMBRANE-BOUND LYTIC MUREIN TRANSGLYCOSYLASE D"/>
    <property type="match status" value="1"/>
</dbReference>
<sequence>MTRKRSQKKNLKWLWGVVLAVVVVAVAFLGLRSNVVRAHLQNSFGDTAQHQKSEYKKQQSLARKKYGTQQIATSASTSSSAQNKQASKAKTVTTASSSSAKQASTQKSQYQYYVVHAGDTLSAIATKYQTTTSELMQLNSLEDGAISSGTTLKVPTTSTTAATGEQSSSN</sequence>
<organism evidence="4 5">
    <name type="scientific">Liquorilactobacillus satsumensis DSM 16230 = JCM 12392</name>
    <dbReference type="NCBI Taxonomy" id="1423801"/>
    <lineage>
        <taxon>Bacteria</taxon>
        <taxon>Bacillati</taxon>
        <taxon>Bacillota</taxon>
        <taxon>Bacilli</taxon>
        <taxon>Lactobacillales</taxon>
        <taxon>Lactobacillaceae</taxon>
        <taxon>Liquorilactobacillus</taxon>
    </lineage>
</organism>
<accession>A0A0R1UYB3</accession>
<dbReference type="Pfam" id="PF01476">
    <property type="entry name" value="LysM"/>
    <property type="match status" value="1"/>
</dbReference>
<comment type="caution">
    <text evidence="4">The sequence shown here is derived from an EMBL/GenBank/DDBJ whole genome shotgun (WGS) entry which is preliminary data.</text>
</comment>
<evidence type="ECO:0000256" key="1">
    <source>
        <dbReference type="SAM" id="MobiDB-lite"/>
    </source>
</evidence>
<dbReference type="SMART" id="SM00257">
    <property type="entry name" value="LysM"/>
    <property type="match status" value="1"/>
</dbReference>
<dbReference type="CDD" id="cd00118">
    <property type="entry name" value="LysM"/>
    <property type="match status" value="1"/>
</dbReference>
<keyword evidence="2" id="KW-0472">Membrane</keyword>
<reference evidence="4 5" key="1">
    <citation type="journal article" date="2015" name="Genome Announc.">
        <title>Expanding the biotechnology potential of lactobacilli through comparative genomics of 213 strains and associated genera.</title>
        <authorList>
            <person name="Sun Z."/>
            <person name="Harris H.M."/>
            <person name="McCann A."/>
            <person name="Guo C."/>
            <person name="Argimon S."/>
            <person name="Zhang W."/>
            <person name="Yang X."/>
            <person name="Jeffery I.B."/>
            <person name="Cooney J.C."/>
            <person name="Kagawa T.F."/>
            <person name="Liu W."/>
            <person name="Song Y."/>
            <person name="Salvetti E."/>
            <person name="Wrobel A."/>
            <person name="Rasinkangas P."/>
            <person name="Parkhill J."/>
            <person name="Rea M.C."/>
            <person name="O'Sullivan O."/>
            <person name="Ritari J."/>
            <person name="Douillard F.P."/>
            <person name="Paul Ross R."/>
            <person name="Yang R."/>
            <person name="Briner A.E."/>
            <person name="Felis G.E."/>
            <person name="de Vos W.M."/>
            <person name="Barrangou R."/>
            <person name="Klaenhammer T.R."/>
            <person name="Caufield P.W."/>
            <person name="Cui Y."/>
            <person name="Zhang H."/>
            <person name="O'Toole P.W."/>
        </authorList>
    </citation>
    <scope>NUCLEOTIDE SEQUENCE [LARGE SCALE GENOMIC DNA]</scope>
    <source>
        <strain evidence="4 5">DSM 16230</strain>
    </source>
</reference>
<feature type="region of interest" description="Disordered" evidence="1">
    <location>
        <begin position="72"/>
        <end position="103"/>
    </location>
</feature>
<dbReference type="EMBL" id="AZFQ01000050">
    <property type="protein sequence ID" value="KRL97732.1"/>
    <property type="molecule type" value="Genomic_DNA"/>
</dbReference>
<dbReference type="Proteomes" id="UP000051166">
    <property type="component" value="Unassembled WGS sequence"/>
</dbReference>
<keyword evidence="2" id="KW-1133">Transmembrane helix</keyword>
<feature type="region of interest" description="Disordered" evidence="1">
    <location>
        <begin position="147"/>
        <end position="170"/>
    </location>
</feature>
<dbReference type="SUPFAM" id="SSF54106">
    <property type="entry name" value="LysM domain"/>
    <property type="match status" value="1"/>
</dbReference>
<evidence type="ECO:0000313" key="4">
    <source>
        <dbReference type="EMBL" id="KRL97732.1"/>
    </source>
</evidence>
<keyword evidence="5" id="KW-1185">Reference proteome</keyword>
<proteinExistence type="predicted"/>
<dbReference type="InterPro" id="IPR018392">
    <property type="entry name" value="LysM"/>
</dbReference>
<dbReference type="PROSITE" id="PS51782">
    <property type="entry name" value="LYSM"/>
    <property type="match status" value="1"/>
</dbReference>
<evidence type="ECO:0000256" key="2">
    <source>
        <dbReference type="SAM" id="Phobius"/>
    </source>
</evidence>